<dbReference type="InterPro" id="IPR009875">
    <property type="entry name" value="PilZ_domain"/>
</dbReference>
<dbReference type="GO" id="GO:0035438">
    <property type="term" value="F:cyclic-di-GMP binding"/>
    <property type="evidence" value="ECO:0007669"/>
    <property type="project" value="InterPro"/>
</dbReference>
<reference evidence="2 3" key="1">
    <citation type="submission" date="2020-04" db="EMBL/GenBank/DDBJ databases">
        <title>Azohydromonas sp. isolated from soil.</title>
        <authorList>
            <person name="Dahal R.H."/>
        </authorList>
    </citation>
    <scope>NUCLEOTIDE SEQUENCE [LARGE SCALE GENOMIC DNA]</scope>
    <source>
        <strain evidence="2 3">G-1-1-14</strain>
    </source>
</reference>
<gene>
    <name evidence="2" type="ORF">HHL10_12520</name>
</gene>
<evidence type="ECO:0000259" key="1">
    <source>
        <dbReference type="Pfam" id="PF07238"/>
    </source>
</evidence>
<dbReference type="SUPFAM" id="SSF141371">
    <property type="entry name" value="PilZ domain-like"/>
    <property type="match status" value="1"/>
</dbReference>
<dbReference type="EMBL" id="JABBFW010000007">
    <property type="protein sequence ID" value="NML15796.1"/>
    <property type="molecule type" value="Genomic_DNA"/>
</dbReference>
<evidence type="ECO:0000313" key="2">
    <source>
        <dbReference type="EMBL" id="NML15796.1"/>
    </source>
</evidence>
<accession>A0A848FAA3</accession>
<keyword evidence="3" id="KW-1185">Reference proteome</keyword>
<protein>
    <submittedName>
        <fullName evidence="2">PilZ domain-containing protein</fullName>
    </submittedName>
</protein>
<dbReference type="RefSeq" id="WP_169160697.1">
    <property type="nucleotide sequence ID" value="NZ_JABBFW010000007.1"/>
</dbReference>
<organism evidence="2 3">
    <name type="scientific">Azohydromonas caseinilytica</name>
    <dbReference type="NCBI Taxonomy" id="2728836"/>
    <lineage>
        <taxon>Bacteria</taxon>
        <taxon>Pseudomonadati</taxon>
        <taxon>Pseudomonadota</taxon>
        <taxon>Betaproteobacteria</taxon>
        <taxon>Burkholderiales</taxon>
        <taxon>Sphaerotilaceae</taxon>
        <taxon>Azohydromonas</taxon>
    </lineage>
</organism>
<dbReference type="Pfam" id="PF07238">
    <property type="entry name" value="PilZ"/>
    <property type="match status" value="1"/>
</dbReference>
<dbReference type="AlphaFoldDB" id="A0A848FAA3"/>
<comment type="caution">
    <text evidence="2">The sequence shown here is derived from an EMBL/GenBank/DDBJ whole genome shotgun (WGS) entry which is preliminary data.</text>
</comment>
<dbReference type="Proteomes" id="UP000574067">
    <property type="component" value="Unassembled WGS sequence"/>
</dbReference>
<feature type="domain" description="PilZ" evidence="1">
    <location>
        <begin position="17"/>
        <end position="121"/>
    </location>
</feature>
<evidence type="ECO:0000313" key="3">
    <source>
        <dbReference type="Proteomes" id="UP000574067"/>
    </source>
</evidence>
<proteinExistence type="predicted"/>
<name>A0A848FAA3_9BURK</name>
<dbReference type="Gene3D" id="2.40.10.220">
    <property type="entry name" value="predicted glycosyltransferase like domains"/>
    <property type="match status" value="1"/>
</dbReference>
<sequence length="122" mass="13543">MMESGDIATWVNLGLDRRQVDRKAFRSLGLLRLPSRQVLEVRTVDISVGGMGVVAPWNLQRDLCCDIRLRAPVMSAGMDFLVLRCRVAHSILSGKADGFMIGLEFLDPPAAVLDVVRQYVTE</sequence>